<dbReference type="AlphaFoldDB" id="A0AAX1QJ58"/>
<dbReference type="EMBL" id="PRLA01000003">
    <property type="protein sequence ID" value="RAW50879.1"/>
    <property type="molecule type" value="Genomic_DNA"/>
</dbReference>
<dbReference type="GO" id="GO:0003677">
    <property type="term" value="F:DNA binding"/>
    <property type="evidence" value="ECO:0007669"/>
    <property type="project" value="InterPro"/>
</dbReference>
<proteinExistence type="predicted"/>
<dbReference type="PANTHER" id="PTHR37301">
    <property type="entry name" value="DNA-BINDING PROTEIN-RELATED"/>
    <property type="match status" value="1"/>
</dbReference>
<protein>
    <submittedName>
        <fullName evidence="2">XRE family transcriptional regulator</fullName>
    </submittedName>
</protein>
<accession>A0AAX1QJ58</accession>
<evidence type="ECO:0000259" key="1">
    <source>
        <dbReference type="Pfam" id="PF13443"/>
    </source>
</evidence>
<evidence type="ECO:0000313" key="2">
    <source>
        <dbReference type="EMBL" id="RAW50879.1"/>
    </source>
</evidence>
<dbReference type="Pfam" id="PF13443">
    <property type="entry name" value="HTH_26"/>
    <property type="match status" value="1"/>
</dbReference>
<dbReference type="SUPFAM" id="SSF47413">
    <property type="entry name" value="lambda repressor-like DNA-binding domains"/>
    <property type="match status" value="1"/>
</dbReference>
<organism evidence="2 3">
    <name type="scientific">Faecalibacterium prausnitzii</name>
    <dbReference type="NCBI Taxonomy" id="853"/>
    <lineage>
        <taxon>Bacteria</taxon>
        <taxon>Bacillati</taxon>
        <taxon>Bacillota</taxon>
        <taxon>Clostridia</taxon>
        <taxon>Eubacteriales</taxon>
        <taxon>Oscillospiraceae</taxon>
        <taxon>Faecalibacterium</taxon>
    </lineage>
</organism>
<dbReference type="PANTHER" id="PTHR37301:SF1">
    <property type="entry name" value="DNA-BINDING PROTEIN"/>
    <property type="match status" value="1"/>
</dbReference>
<dbReference type="InterPro" id="IPR001387">
    <property type="entry name" value="Cro/C1-type_HTH"/>
</dbReference>
<name>A0AAX1QJ58_9FIRM</name>
<sequence>MAVTYKRLFHLMIDRNISNTELISKAGVSANIFTRMKRNQYIALDSIEKICSVLDCQVDDILEFTSDGSDDQSKGDVKDE</sequence>
<dbReference type="RefSeq" id="WP_158394915.1">
    <property type="nucleotide sequence ID" value="NZ_CP026548.1"/>
</dbReference>
<gene>
    <name evidence="2" type="ORF">C4N27_05570</name>
</gene>
<dbReference type="Gene3D" id="1.10.260.40">
    <property type="entry name" value="lambda repressor-like DNA-binding domains"/>
    <property type="match status" value="1"/>
</dbReference>
<dbReference type="Proteomes" id="UP000250997">
    <property type="component" value="Unassembled WGS sequence"/>
</dbReference>
<reference evidence="2 3" key="1">
    <citation type="submission" date="2018-02" db="EMBL/GenBank/DDBJ databases">
        <title>Complete genome sequencing of Faecalibacterium prausnitzii strains isolated from the human gut.</title>
        <authorList>
            <person name="Fitzgerald B.C."/>
            <person name="Shkoporov A.N."/>
            <person name="Ross P.R."/>
            <person name="Hill C."/>
        </authorList>
    </citation>
    <scope>NUCLEOTIDE SEQUENCE [LARGE SCALE GENOMIC DNA]</scope>
    <source>
        <strain evidence="2 3">APC942/18-1</strain>
    </source>
</reference>
<evidence type="ECO:0000313" key="3">
    <source>
        <dbReference type="Proteomes" id="UP000250997"/>
    </source>
</evidence>
<comment type="caution">
    <text evidence="2">The sequence shown here is derived from an EMBL/GenBank/DDBJ whole genome shotgun (WGS) entry which is preliminary data.</text>
</comment>
<dbReference type="InterPro" id="IPR010982">
    <property type="entry name" value="Lambda_DNA-bd_dom_sf"/>
</dbReference>
<feature type="domain" description="HTH cro/C1-type" evidence="1">
    <location>
        <begin position="8"/>
        <end position="66"/>
    </location>
</feature>